<feature type="compositionally biased region" description="Pro residues" evidence="1">
    <location>
        <begin position="45"/>
        <end position="66"/>
    </location>
</feature>
<evidence type="ECO:0000256" key="1">
    <source>
        <dbReference type="SAM" id="MobiDB-lite"/>
    </source>
</evidence>
<feature type="transmembrane region" description="Helical" evidence="2">
    <location>
        <begin position="179"/>
        <end position="202"/>
    </location>
</feature>
<keyword evidence="2" id="KW-0812">Transmembrane</keyword>
<reference evidence="3 4" key="1">
    <citation type="submission" date="2024-05" db="EMBL/GenBank/DDBJ databases">
        <authorList>
            <person name="Zhao H."/>
            <person name="Xu Y."/>
            <person name="Lin S."/>
            <person name="Spain J.C."/>
            <person name="Zhou N.-Y."/>
        </authorList>
    </citation>
    <scope>NUCLEOTIDE SEQUENCE [LARGE SCALE GENOMIC DNA]</scope>
    <source>
        <strain evidence="3 4">NEAU-NG30</strain>
    </source>
</reference>
<protein>
    <submittedName>
        <fullName evidence="3">Uncharacterized protein</fullName>
    </submittedName>
</protein>
<dbReference type="Proteomes" id="UP001440984">
    <property type="component" value="Unassembled WGS sequence"/>
</dbReference>
<accession>A0ABV0LBR9</accession>
<evidence type="ECO:0000313" key="3">
    <source>
        <dbReference type="EMBL" id="MEQ0559730.1"/>
    </source>
</evidence>
<keyword evidence="2" id="KW-1133">Transmembrane helix</keyword>
<organism evidence="3 4">
    <name type="scientific">Amycolatopsis melonis</name>
    <dbReference type="NCBI Taxonomy" id="3156488"/>
    <lineage>
        <taxon>Bacteria</taxon>
        <taxon>Bacillati</taxon>
        <taxon>Actinomycetota</taxon>
        <taxon>Actinomycetes</taxon>
        <taxon>Pseudonocardiales</taxon>
        <taxon>Pseudonocardiaceae</taxon>
        <taxon>Amycolatopsis</taxon>
    </lineage>
</organism>
<comment type="caution">
    <text evidence="3">The sequence shown here is derived from an EMBL/GenBank/DDBJ whole genome shotgun (WGS) entry which is preliminary data.</text>
</comment>
<sequence>MTYPQQPGPPGQPYPGQQPYPAPSGGFPAQQPAPSGGFPAQQPYPAQPYPGQPYPGQPYPAQPPYPGGYGMQPPKPSGVTAIIAGVLAVLGGLLYLIGLVGGVVGIASGYTPGLFILLSIQNLVLTGTLLPGGILLFVRKPVGRILTIVGSSLAILLSVVSVVLSAVGVGYFGVGGMRVGGAFLGLLLVLIPAGATLTLAIVKPTALWCGRAAPGQQPY</sequence>
<keyword evidence="4" id="KW-1185">Reference proteome</keyword>
<keyword evidence="2" id="KW-0472">Membrane</keyword>
<dbReference type="RefSeq" id="WP_348950024.1">
    <property type="nucleotide sequence ID" value="NZ_JBDZYD010000004.1"/>
</dbReference>
<proteinExistence type="predicted"/>
<feature type="transmembrane region" description="Helical" evidence="2">
    <location>
        <begin position="145"/>
        <end position="173"/>
    </location>
</feature>
<feature type="region of interest" description="Disordered" evidence="1">
    <location>
        <begin position="1"/>
        <end position="70"/>
    </location>
</feature>
<gene>
    <name evidence="3" type="ORF">ABJI51_11650</name>
</gene>
<feature type="compositionally biased region" description="Pro residues" evidence="1">
    <location>
        <begin position="1"/>
        <end position="22"/>
    </location>
</feature>
<feature type="transmembrane region" description="Helical" evidence="2">
    <location>
        <begin position="81"/>
        <end position="107"/>
    </location>
</feature>
<name>A0ABV0LBR9_9PSEU</name>
<evidence type="ECO:0000256" key="2">
    <source>
        <dbReference type="SAM" id="Phobius"/>
    </source>
</evidence>
<feature type="transmembrane region" description="Helical" evidence="2">
    <location>
        <begin position="113"/>
        <end position="138"/>
    </location>
</feature>
<dbReference type="EMBL" id="JBDZYD010000004">
    <property type="protein sequence ID" value="MEQ0559730.1"/>
    <property type="molecule type" value="Genomic_DNA"/>
</dbReference>
<evidence type="ECO:0000313" key="4">
    <source>
        <dbReference type="Proteomes" id="UP001440984"/>
    </source>
</evidence>